<organism evidence="2 3">
    <name type="scientific">Paraburkholderia caballeronis</name>
    <dbReference type="NCBI Taxonomy" id="416943"/>
    <lineage>
        <taxon>Bacteria</taxon>
        <taxon>Pseudomonadati</taxon>
        <taxon>Pseudomonadota</taxon>
        <taxon>Betaproteobacteria</taxon>
        <taxon>Burkholderiales</taxon>
        <taxon>Burkholderiaceae</taxon>
        <taxon>Paraburkholderia</taxon>
    </lineage>
</organism>
<evidence type="ECO:0000256" key="1">
    <source>
        <dbReference type="SAM" id="MobiDB-lite"/>
    </source>
</evidence>
<evidence type="ECO:0000313" key="3">
    <source>
        <dbReference type="Proteomes" id="UP000199120"/>
    </source>
</evidence>
<feature type="region of interest" description="Disordered" evidence="1">
    <location>
        <begin position="61"/>
        <end position="108"/>
    </location>
</feature>
<proteinExistence type="predicted"/>
<reference evidence="3" key="1">
    <citation type="submission" date="2016-10" db="EMBL/GenBank/DDBJ databases">
        <authorList>
            <person name="Varghese N."/>
            <person name="Submissions S."/>
        </authorList>
    </citation>
    <scope>NUCLEOTIDE SEQUENCE [LARGE SCALE GENOMIC DNA]</scope>
    <source>
        <strain evidence="3">LMG 26416</strain>
    </source>
</reference>
<dbReference type="AlphaFoldDB" id="A0A1H7V2B6"/>
<protein>
    <submittedName>
        <fullName evidence="2">Uncharacterized protein</fullName>
    </submittedName>
</protein>
<dbReference type="EMBL" id="FOAJ01000022">
    <property type="protein sequence ID" value="SEM03310.1"/>
    <property type="molecule type" value="Genomic_DNA"/>
</dbReference>
<name>A0A1H7V2B6_9BURK</name>
<dbReference type="Proteomes" id="UP000199120">
    <property type="component" value="Unassembled WGS sequence"/>
</dbReference>
<gene>
    <name evidence="2" type="ORF">SAMN05192542_12221</name>
</gene>
<feature type="compositionally biased region" description="Low complexity" evidence="1">
    <location>
        <begin position="62"/>
        <end position="88"/>
    </location>
</feature>
<sequence length="118" mass="12332">MPPLSASARNTSSVLLRRRENSEPAFAWVIATGCFENRMASSVDPCKRRCPVLAKPFHPAHRLTAPRATATRHTSPTAPATSAIAASHSDGENEPVEAASGAATSGPAIWPTPYAAVA</sequence>
<accession>A0A1H7V2B6</accession>
<keyword evidence="3" id="KW-1185">Reference proteome</keyword>
<evidence type="ECO:0000313" key="2">
    <source>
        <dbReference type="EMBL" id="SEM03310.1"/>
    </source>
</evidence>